<evidence type="ECO:0000259" key="3">
    <source>
        <dbReference type="Pfam" id="PF08125"/>
    </source>
</evidence>
<accession>A0ABU0JFD2</accession>
<keyword evidence="5" id="KW-1185">Reference proteome</keyword>
<dbReference type="Pfam" id="PF01232">
    <property type="entry name" value="Mannitol_dh"/>
    <property type="match status" value="1"/>
</dbReference>
<dbReference type="Gene3D" id="1.10.1040.10">
    <property type="entry name" value="N-(1-d-carboxylethyl)-l-norvaline Dehydrogenase, domain 2"/>
    <property type="match status" value="1"/>
</dbReference>
<dbReference type="EC" id="1.1.1.57" evidence="4"/>
<dbReference type="InterPro" id="IPR050988">
    <property type="entry name" value="Mannitol_DH/Oxidoreductase"/>
</dbReference>
<gene>
    <name evidence="4" type="ORF">QO011_006018</name>
</gene>
<dbReference type="Gene3D" id="3.40.50.720">
    <property type="entry name" value="NAD(P)-binding Rossmann-like Domain"/>
    <property type="match status" value="1"/>
</dbReference>
<dbReference type="Pfam" id="PF08125">
    <property type="entry name" value="Mannitol_dh_C"/>
    <property type="match status" value="1"/>
</dbReference>
<name>A0ABU0JFD2_9HYPH</name>
<dbReference type="PANTHER" id="PTHR43362:SF1">
    <property type="entry name" value="MANNITOL DEHYDROGENASE 2-RELATED"/>
    <property type="match status" value="1"/>
</dbReference>
<evidence type="ECO:0000256" key="1">
    <source>
        <dbReference type="ARBA" id="ARBA00023002"/>
    </source>
</evidence>
<reference evidence="4 5" key="1">
    <citation type="submission" date="2023-07" db="EMBL/GenBank/DDBJ databases">
        <title>Genomic Encyclopedia of Type Strains, Phase IV (KMG-IV): sequencing the most valuable type-strain genomes for metagenomic binning, comparative biology and taxonomic classification.</title>
        <authorList>
            <person name="Goeker M."/>
        </authorList>
    </citation>
    <scope>NUCLEOTIDE SEQUENCE [LARGE SCALE GENOMIC DNA]</scope>
    <source>
        <strain evidence="4 5">DSM 19619</strain>
    </source>
</reference>
<dbReference type="InterPro" id="IPR000669">
    <property type="entry name" value="Mannitol_DH"/>
</dbReference>
<dbReference type="InterPro" id="IPR013328">
    <property type="entry name" value="6PGD_dom2"/>
</dbReference>
<dbReference type="InterPro" id="IPR008927">
    <property type="entry name" value="6-PGluconate_DH-like_C_sf"/>
</dbReference>
<dbReference type="SUPFAM" id="SSF51735">
    <property type="entry name" value="NAD(P)-binding Rossmann-fold domains"/>
    <property type="match status" value="1"/>
</dbReference>
<dbReference type="InterPro" id="IPR013131">
    <property type="entry name" value="Mannitol_DH_N"/>
</dbReference>
<comment type="caution">
    <text evidence="4">The sequence shown here is derived from an EMBL/GenBank/DDBJ whole genome shotgun (WGS) entry which is preliminary data.</text>
</comment>
<dbReference type="Proteomes" id="UP001242480">
    <property type="component" value="Unassembled WGS sequence"/>
</dbReference>
<feature type="domain" description="Mannitol dehydrogenase C-terminal" evidence="3">
    <location>
        <begin position="283"/>
        <end position="474"/>
    </location>
</feature>
<organism evidence="4 5">
    <name type="scientific">Labrys wisconsinensis</name>
    <dbReference type="NCBI Taxonomy" id="425677"/>
    <lineage>
        <taxon>Bacteria</taxon>
        <taxon>Pseudomonadati</taxon>
        <taxon>Pseudomonadota</taxon>
        <taxon>Alphaproteobacteria</taxon>
        <taxon>Hyphomicrobiales</taxon>
        <taxon>Xanthobacteraceae</taxon>
        <taxon>Labrys</taxon>
    </lineage>
</organism>
<dbReference type="EMBL" id="JAUSVX010000014">
    <property type="protein sequence ID" value="MDQ0472985.1"/>
    <property type="molecule type" value="Genomic_DNA"/>
</dbReference>
<dbReference type="GO" id="GO:0008866">
    <property type="term" value="F:fructuronate reductase activity"/>
    <property type="evidence" value="ECO:0007669"/>
    <property type="project" value="UniProtKB-EC"/>
</dbReference>
<evidence type="ECO:0000313" key="4">
    <source>
        <dbReference type="EMBL" id="MDQ0472985.1"/>
    </source>
</evidence>
<evidence type="ECO:0000259" key="2">
    <source>
        <dbReference type="Pfam" id="PF01232"/>
    </source>
</evidence>
<sequence>MRLCNAVLRTLPADVAVPAYERSAVSPGIVHLGVGAFHRAHQAAFVEDCLAAGETGWGIVGVSLRSPETRDALAPQDHLYTLALRESEAERLRVIGAISDLLVAPESPGRVLAALTDPRIRLVTLTITEKGYAADLGRGRLRLDHPDIVHDLAHPGAPRSALGFLAEALERRRAAGTAPFTILSCDNLPKNGRTLRRILTEFAQARGGDLAAHIEAEVDCPSSMVDRIVPATTDADRAAIAERLGADDAWPVLGEPFGQWVIEEQFRAGRPRLERFGVEFVADVEPFEHMKLRLLNGAHSALAAIGRLAGRETVADAMAEPTIRAFVEDYWRCAAPTLAIGAEAAFAYTRRLVERFCNTALRHRTAQIASDASQKLPQRILAPLRECLEAGRPCGPLIFAVAAWIRSCGGADDTGRPLPLADPTFEAWTGRPDQRAASPAAVVEAFLTLHQVFGEELPRRADFTGPLQEALADIAGHGVLEALRRRSA</sequence>
<dbReference type="SUPFAM" id="SSF48179">
    <property type="entry name" value="6-phosphogluconate dehydrogenase C-terminal domain-like"/>
    <property type="match status" value="1"/>
</dbReference>
<dbReference type="RefSeq" id="WP_307280622.1">
    <property type="nucleotide sequence ID" value="NZ_JAUSVX010000014.1"/>
</dbReference>
<dbReference type="InterPro" id="IPR036291">
    <property type="entry name" value="NAD(P)-bd_dom_sf"/>
</dbReference>
<feature type="domain" description="Mannitol dehydrogenase N-terminal" evidence="2">
    <location>
        <begin position="28"/>
        <end position="274"/>
    </location>
</feature>
<dbReference type="PANTHER" id="PTHR43362">
    <property type="entry name" value="MANNITOL DEHYDROGENASE DSF1-RELATED"/>
    <property type="match status" value="1"/>
</dbReference>
<dbReference type="PRINTS" id="PR00084">
    <property type="entry name" value="MTLDHDRGNASE"/>
</dbReference>
<evidence type="ECO:0000313" key="5">
    <source>
        <dbReference type="Proteomes" id="UP001242480"/>
    </source>
</evidence>
<dbReference type="InterPro" id="IPR013118">
    <property type="entry name" value="Mannitol_DH_C"/>
</dbReference>
<proteinExistence type="predicted"/>
<protein>
    <submittedName>
        <fullName evidence="4">Fructuronate reductase</fullName>
        <ecNumber evidence="4">1.1.1.57</ecNumber>
    </submittedName>
</protein>
<keyword evidence="1 4" id="KW-0560">Oxidoreductase</keyword>